<protein>
    <recommendedName>
        <fullName evidence="7">Thioredoxin domain-containing protein</fullName>
    </recommendedName>
</protein>
<feature type="binding site" evidence="2">
    <location>
        <position position="148"/>
    </location>
    <ligand>
        <name>Cu cation</name>
        <dbReference type="ChEBI" id="CHEBI:23378"/>
    </ligand>
</feature>
<organism evidence="5 6">
    <name type="scientific">Albugo candida</name>
    <dbReference type="NCBI Taxonomy" id="65357"/>
    <lineage>
        <taxon>Eukaryota</taxon>
        <taxon>Sar</taxon>
        <taxon>Stramenopiles</taxon>
        <taxon>Oomycota</taxon>
        <taxon>Peronosporomycetes</taxon>
        <taxon>Albuginales</taxon>
        <taxon>Albuginaceae</taxon>
        <taxon>Albugo</taxon>
    </lineage>
</organism>
<dbReference type="InterPro" id="IPR036249">
    <property type="entry name" value="Thioredoxin-like_sf"/>
</dbReference>
<evidence type="ECO:0000256" key="2">
    <source>
        <dbReference type="PIRSR" id="PIRSR603782-1"/>
    </source>
</evidence>
<keyword evidence="3" id="KW-1015">Disulfide bond</keyword>
<evidence type="ECO:0008006" key="7">
    <source>
        <dbReference type="Google" id="ProtNLM"/>
    </source>
</evidence>
<keyword evidence="4" id="KW-1133">Transmembrane helix</keyword>
<dbReference type="GO" id="GO:0005739">
    <property type="term" value="C:mitochondrion"/>
    <property type="evidence" value="ECO:0007669"/>
    <property type="project" value="GOC"/>
</dbReference>
<comment type="caution">
    <text evidence="5">The sequence shown here is derived from an EMBL/GenBank/DDBJ whole genome shotgun (WGS) entry which is preliminary data.</text>
</comment>
<keyword evidence="2" id="KW-0479">Metal-binding</keyword>
<sequence>MFANLTRNLTPKCASLRIHSIAIAGKKRYSVNKTLATATYQRAHPILHCERAFSTQQQQKRVPIGGPITWTGLALAAVIGSGVVYYYYNEKDRLQTQTTTKVVSIGKPLLGGPWTLVDCDTRRAVTDASFRGQHLLLYFGFTHCPDICPNELVRIGNVLDQLKRDPKCPQVLPLFITVDPRRDSIAQMQAYKKDFHPFMKMLTGTQEQVRDVTRAYRVFFSKATETEENDEEDDDYLVDHSIVMYLVGPDGEFLDFFTQSARVGDIVDKIKGYF</sequence>
<proteinExistence type="inferred from homology"/>
<evidence type="ECO:0000313" key="6">
    <source>
        <dbReference type="Proteomes" id="UP000053237"/>
    </source>
</evidence>
<evidence type="ECO:0000313" key="5">
    <source>
        <dbReference type="EMBL" id="CCI48695.1"/>
    </source>
</evidence>
<dbReference type="STRING" id="65357.A0A024GPN0"/>
<dbReference type="Gene3D" id="3.40.30.10">
    <property type="entry name" value="Glutaredoxin"/>
    <property type="match status" value="1"/>
</dbReference>
<dbReference type="InParanoid" id="A0A024GPN0"/>
<evidence type="ECO:0000256" key="3">
    <source>
        <dbReference type="PIRSR" id="PIRSR603782-2"/>
    </source>
</evidence>
<dbReference type="OrthoDB" id="270009at2759"/>
<accession>A0A024GPN0</accession>
<feature type="transmembrane region" description="Helical" evidence="4">
    <location>
        <begin position="68"/>
        <end position="88"/>
    </location>
</feature>
<name>A0A024GPN0_9STRA</name>
<dbReference type="CDD" id="cd02968">
    <property type="entry name" value="SCO"/>
    <property type="match status" value="1"/>
</dbReference>
<keyword evidence="4" id="KW-0812">Transmembrane</keyword>
<dbReference type="InterPro" id="IPR003782">
    <property type="entry name" value="SCO1/SenC"/>
</dbReference>
<dbReference type="Proteomes" id="UP000053237">
    <property type="component" value="Unassembled WGS sequence"/>
</dbReference>
<dbReference type="GO" id="GO:0033617">
    <property type="term" value="P:mitochondrial respiratory chain complex IV assembly"/>
    <property type="evidence" value="ECO:0007669"/>
    <property type="project" value="TreeGrafter"/>
</dbReference>
<keyword evidence="2" id="KW-0186">Copper</keyword>
<feature type="binding site" evidence="2">
    <location>
        <position position="144"/>
    </location>
    <ligand>
        <name>Cu cation</name>
        <dbReference type="ChEBI" id="CHEBI:23378"/>
    </ligand>
</feature>
<dbReference type="AlphaFoldDB" id="A0A024GPN0"/>
<dbReference type="FunFam" id="3.40.30.10:FF:000013">
    <property type="entry name" value="Blast:Protein SCO1 homolog, mitochondrial"/>
    <property type="match status" value="1"/>
</dbReference>
<keyword evidence="6" id="KW-1185">Reference proteome</keyword>
<dbReference type="SUPFAM" id="SSF52833">
    <property type="entry name" value="Thioredoxin-like"/>
    <property type="match status" value="1"/>
</dbReference>
<dbReference type="PANTHER" id="PTHR12151:SF5">
    <property type="entry name" value="AT19154P"/>
    <property type="match status" value="1"/>
</dbReference>
<dbReference type="Pfam" id="PF02630">
    <property type="entry name" value="SCO1-SenC"/>
    <property type="match status" value="1"/>
</dbReference>
<feature type="binding site" evidence="2">
    <location>
        <position position="240"/>
    </location>
    <ligand>
        <name>Cu cation</name>
        <dbReference type="ChEBI" id="CHEBI:23378"/>
    </ligand>
</feature>
<dbReference type="GO" id="GO:0046872">
    <property type="term" value="F:metal ion binding"/>
    <property type="evidence" value="ECO:0007669"/>
    <property type="project" value="UniProtKB-KW"/>
</dbReference>
<dbReference type="EMBL" id="CAIX01000242">
    <property type="protein sequence ID" value="CCI48695.1"/>
    <property type="molecule type" value="Genomic_DNA"/>
</dbReference>
<dbReference type="FunCoup" id="A0A024GPN0">
    <property type="interactions" value="269"/>
</dbReference>
<reference evidence="5 6" key="1">
    <citation type="submission" date="2012-05" db="EMBL/GenBank/DDBJ databases">
        <title>Recombination and specialization in a pathogen metapopulation.</title>
        <authorList>
            <person name="Gardiner A."/>
            <person name="Kemen E."/>
            <person name="Schultz-Larsen T."/>
            <person name="MacLean D."/>
            <person name="Van Oosterhout C."/>
            <person name="Jones J.D.G."/>
        </authorList>
    </citation>
    <scope>NUCLEOTIDE SEQUENCE [LARGE SCALE GENOMIC DNA]</scope>
    <source>
        <strain evidence="5 6">Ac Nc2</strain>
    </source>
</reference>
<gene>
    <name evidence="5" type="ORF">BN9_098830</name>
</gene>
<evidence type="ECO:0000256" key="4">
    <source>
        <dbReference type="SAM" id="Phobius"/>
    </source>
</evidence>
<keyword evidence="4" id="KW-0472">Membrane</keyword>
<dbReference type="PANTHER" id="PTHR12151">
    <property type="entry name" value="ELECTRON TRANSPORT PROTIN SCO1/SENC FAMILY MEMBER"/>
    <property type="match status" value="1"/>
</dbReference>
<comment type="similarity">
    <text evidence="1">Belongs to the SCO1/2 family.</text>
</comment>
<feature type="disulfide bond" description="Redox-active" evidence="3">
    <location>
        <begin position="144"/>
        <end position="148"/>
    </location>
</feature>
<evidence type="ECO:0000256" key="1">
    <source>
        <dbReference type="ARBA" id="ARBA00010996"/>
    </source>
</evidence>